<evidence type="ECO:0000313" key="5">
    <source>
        <dbReference type="EMBL" id="KAL0635127.1"/>
    </source>
</evidence>
<evidence type="ECO:0000256" key="3">
    <source>
        <dbReference type="SAM" id="Phobius"/>
    </source>
</evidence>
<feature type="compositionally biased region" description="Basic and acidic residues" evidence="2">
    <location>
        <begin position="226"/>
        <end position="240"/>
    </location>
</feature>
<evidence type="ECO:0000256" key="1">
    <source>
        <dbReference type="ARBA" id="ARBA00004141"/>
    </source>
</evidence>
<feature type="region of interest" description="Disordered" evidence="2">
    <location>
        <begin position="482"/>
        <end position="516"/>
    </location>
</feature>
<keyword evidence="3" id="KW-1133">Transmembrane helix</keyword>
<feature type="transmembrane region" description="Helical" evidence="3">
    <location>
        <begin position="56"/>
        <end position="77"/>
    </location>
</feature>
<dbReference type="Proteomes" id="UP001447188">
    <property type="component" value="Unassembled WGS sequence"/>
</dbReference>
<feature type="compositionally biased region" description="Basic and acidic residues" evidence="2">
    <location>
        <begin position="248"/>
        <end position="264"/>
    </location>
</feature>
<feature type="transmembrane region" description="Helical" evidence="3">
    <location>
        <begin position="451"/>
        <end position="472"/>
    </location>
</feature>
<organism evidence="5 6">
    <name type="scientific">Discina gigas</name>
    <dbReference type="NCBI Taxonomy" id="1032678"/>
    <lineage>
        <taxon>Eukaryota</taxon>
        <taxon>Fungi</taxon>
        <taxon>Dikarya</taxon>
        <taxon>Ascomycota</taxon>
        <taxon>Pezizomycotina</taxon>
        <taxon>Pezizomycetes</taxon>
        <taxon>Pezizales</taxon>
        <taxon>Discinaceae</taxon>
        <taxon>Discina</taxon>
    </lineage>
</organism>
<feature type="transmembrane region" description="Helical" evidence="3">
    <location>
        <begin position="188"/>
        <end position="209"/>
    </location>
</feature>
<feature type="transmembrane region" description="Helical" evidence="3">
    <location>
        <begin position="86"/>
        <end position="119"/>
    </location>
</feature>
<keyword evidence="3" id="KW-0812">Transmembrane</keyword>
<reference evidence="5 6" key="1">
    <citation type="submission" date="2024-02" db="EMBL/GenBank/DDBJ databases">
        <title>Discinaceae phylogenomics.</title>
        <authorList>
            <person name="Dirks A.C."/>
            <person name="James T.Y."/>
        </authorList>
    </citation>
    <scope>NUCLEOTIDE SEQUENCE [LARGE SCALE GENOMIC DNA]</scope>
    <source>
        <strain evidence="5 6">ACD0624</strain>
    </source>
</reference>
<dbReference type="InterPro" id="IPR011701">
    <property type="entry name" value="MFS"/>
</dbReference>
<accession>A0ABR3GH85</accession>
<feature type="transmembrane region" description="Helical" evidence="3">
    <location>
        <begin position="32"/>
        <end position="50"/>
    </location>
</feature>
<dbReference type="InterPro" id="IPR020846">
    <property type="entry name" value="MFS_dom"/>
</dbReference>
<name>A0ABR3GH85_9PEZI</name>
<feature type="transmembrane region" description="Helical" evidence="3">
    <location>
        <begin position="291"/>
        <end position="316"/>
    </location>
</feature>
<comment type="subcellular location">
    <subcellularLocation>
        <location evidence="1">Membrane</location>
        <topology evidence="1">Multi-pass membrane protein</topology>
    </subcellularLocation>
</comment>
<dbReference type="PANTHER" id="PTHR23520">
    <property type="entry name" value="TRANSPORTER, PUTATIVE (AFU_ORTHOLOGUE AFUA_3G04000)-RELATED"/>
    <property type="match status" value="1"/>
</dbReference>
<keyword evidence="3" id="KW-0472">Membrane</keyword>
<feature type="transmembrane region" description="Helical" evidence="3">
    <location>
        <begin position="149"/>
        <end position="176"/>
    </location>
</feature>
<feature type="compositionally biased region" description="Acidic residues" evidence="2">
    <location>
        <begin position="496"/>
        <end position="505"/>
    </location>
</feature>
<dbReference type="SUPFAM" id="SSF103473">
    <property type="entry name" value="MFS general substrate transporter"/>
    <property type="match status" value="1"/>
</dbReference>
<comment type="caution">
    <text evidence="5">The sequence shown here is derived from an EMBL/GenBank/DDBJ whole genome shotgun (WGS) entry which is preliminary data.</text>
</comment>
<dbReference type="PANTHER" id="PTHR23520:SF5">
    <property type="entry name" value="TRANSPORTER, PUTATIVE (AFU_ORTHOLOGUE AFUA_3G04000)-RELATED"/>
    <property type="match status" value="1"/>
</dbReference>
<feature type="transmembrane region" description="Helical" evidence="3">
    <location>
        <begin position="328"/>
        <end position="350"/>
    </location>
</feature>
<dbReference type="Gene3D" id="1.20.1250.20">
    <property type="entry name" value="MFS general substrate transporter like domains"/>
    <property type="match status" value="1"/>
</dbReference>
<proteinExistence type="predicted"/>
<dbReference type="InterPro" id="IPR036259">
    <property type="entry name" value="MFS_trans_sf"/>
</dbReference>
<dbReference type="EMBL" id="JBBBZM010000077">
    <property type="protein sequence ID" value="KAL0635127.1"/>
    <property type="molecule type" value="Genomic_DNA"/>
</dbReference>
<feature type="compositionally biased region" description="Polar residues" evidence="2">
    <location>
        <begin position="483"/>
        <end position="493"/>
    </location>
</feature>
<protein>
    <recommendedName>
        <fullName evidence="4">Major facilitator superfamily (MFS) profile domain-containing protein</fullName>
    </recommendedName>
</protein>
<evidence type="ECO:0000259" key="4">
    <source>
        <dbReference type="PROSITE" id="PS50850"/>
    </source>
</evidence>
<gene>
    <name evidence="5" type="ORF">Q9L58_005948</name>
</gene>
<sequence length="516" mass="56225">MTNLKNLLNAFLPKSLTDHNVRLLLLQRFVRFYAYGSSTLILAHFFMVLRNSPSRTGLFMTLTLYGDVVISLLLTLFADRLGRRNILLLGATLMIMSGITFALVSNFWILLLAAVFGVISPAGNEIGPFRAIEESITAQLVEGGTRTEVFAWFNLIGALGSALGSVSCGWLVNYLVNGDRGASEESAYRVVFWIYSAVGLVKLALTWGLTEECEVVKSSEGRGESLLRNEHRGSDRRGEGEGESESESLLRNEHAGRGEGESLLRNEHAGSRRSGLLRLMIPKISTESLSILWKLCLLFAVDSTASGLAPTSWLTYYFTTKHKLNISALGILFFTTSLLAAASSLLVVPISKRLGLIRTMVYTHLSSAIFLTMIPIPGSSHVGTRFAISFLIVRSLMASMDQPPRTAFLTAIMMPEERTAVMGVVNTVKTFSQGAGPLVTGWLGGKGKMGVAFFIAGLMKILYDLGLSAFLLRGETSQRIRNGDQGQEASYKSVQDEEGNVEEETVFLVSSDDGSG</sequence>
<feature type="domain" description="Major facilitator superfamily (MFS) profile" evidence="4">
    <location>
        <begin position="20"/>
        <end position="475"/>
    </location>
</feature>
<evidence type="ECO:0000313" key="6">
    <source>
        <dbReference type="Proteomes" id="UP001447188"/>
    </source>
</evidence>
<dbReference type="Pfam" id="PF07690">
    <property type="entry name" value="MFS_1"/>
    <property type="match status" value="1"/>
</dbReference>
<feature type="transmembrane region" description="Helical" evidence="3">
    <location>
        <begin position="356"/>
        <end position="375"/>
    </location>
</feature>
<keyword evidence="6" id="KW-1185">Reference proteome</keyword>
<evidence type="ECO:0000256" key="2">
    <source>
        <dbReference type="SAM" id="MobiDB-lite"/>
    </source>
</evidence>
<feature type="region of interest" description="Disordered" evidence="2">
    <location>
        <begin position="226"/>
        <end position="264"/>
    </location>
</feature>
<dbReference type="PROSITE" id="PS50850">
    <property type="entry name" value="MFS"/>
    <property type="match status" value="1"/>
</dbReference>